<dbReference type="Pfam" id="PF13976">
    <property type="entry name" value="gag_pre-integrs"/>
    <property type="match status" value="1"/>
</dbReference>
<reference evidence="2" key="1">
    <citation type="journal article" date="2022" name="Int. J. Mol. Sci.">
        <title>Draft Genome of Tanacetum Coccineum: Genomic Comparison of Closely Related Tanacetum-Family Plants.</title>
        <authorList>
            <person name="Yamashiro T."/>
            <person name="Shiraishi A."/>
            <person name="Nakayama K."/>
            <person name="Satake H."/>
        </authorList>
    </citation>
    <scope>NUCLEOTIDE SEQUENCE</scope>
</reference>
<comment type="caution">
    <text evidence="2">The sequence shown here is derived from an EMBL/GenBank/DDBJ whole genome shotgun (WGS) entry which is preliminary data.</text>
</comment>
<accession>A0ABQ5FVV5</accession>
<dbReference type="EMBL" id="BQNB010017812">
    <property type="protein sequence ID" value="GJT67490.1"/>
    <property type="molecule type" value="Genomic_DNA"/>
</dbReference>
<evidence type="ECO:0000313" key="2">
    <source>
        <dbReference type="EMBL" id="GJT67490.1"/>
    </source>
</evidence>
<dbReference type="Proteomes" id="UP001151760">
    <property type="component" value="Unassembled WGS sequence"/>
</dbReference>
<gene>
    <name evidence="2" type="ORF">Tco_1018970</name>
</gene>
<keyword evidence="3" id="KW-1185">Reference proteome</keyword>
<proteinExistence type="predicted"/>
<protein>
    <submittedName>
        <fullName evidence="2">Integrase, catalytic region, zinc finger, CCHC-type containing protein</fullName>
    </submittedName>
</protein>
<sequence length="563" mass="62465">MACDVSWKSRLSTLNDENMLLTTRTQHRQEVDELIEHVNQKTYAYGDVCSQNQDLLMTIFEHTNKLKTIGKGKNVNTKFDKSETSGTLLCVTPLPNNIEVQAKKVSNTKVNTDRLKPVTSHSIPKNKQTKKQCANVITRGMYRITKTETHTPVSKANKNVSNSTGVDCSNIVRRPKSKDTKLKYRVFKNTNDKSSYVHVQKVSSSVIIDSNKHETMNSTVCQSNASVLNTKTVNAVKDGSNIICVSCGKNMFMLSHEKYVARYALSRDSRVKRALFTTPIAAKSKNLGATSVVAKSRFSVAKTPTTTKKVSSALSLSPDSSQSRTLSTYMKNKIATSQKLQKWFEYQPSFNWTPKSKTAQPTPSVSKSSTIVRTKSKTPITTQKWVTKLSNLTSSFVSCDAGIIRFGNDHFAAITGYGDYVQGNLTICHVYYVEGLGHNLFLVGQFCDGDLEVAFRSNTCYVRNLEGDDLLTDSCESNLYTISISELAASSPVCLVSKATLTKSWLCHRRLSYLNFGTINQLTSKDLVDGLSKFKYDKDHLCSACDQGKSKKASFPSKLVPST</sequence>
<organism evidence="2 3">
    <name type="scientific">Tanacetum coccineum</name>
    <dbReference type="NCBI Taxonomy" id="301880"/>
    <lineage>
        <taxon>Eukaryota</taxon>
        <taxon>Viridiplantae</taxon>
        <taxon>Streptophyta</taxon>
        <taxon>Embryophyta</taxon>
        <taxon>Tracheophyta</taxon>
        <taxon>Spermatophyta</taxon>
        <taxon>Magnoliopsida</taxon>
        <taxon>eudicotyledons</taxon>
        <taxon>Gunneridae</taxon>
        <taxon>Pentapetalae</taxon>
        <taxon>asterids</taxon>
        <taxon>campanulids</taxon>
        <taxon>Asterales</taxon>
        <taxon>Asteraceae</taxon>
        <taxon>Asteroideae</taxon>
        <taxon>Anthemideae</taxon>
        <taxon>Anthemidinae</taxon>
        <taxon>Tanacetum</taxon>
    </lineage>
</organism>
<name>A0ABQ5FVV5_9ASTR</name>
<evidence type="ECO:0000259" key="1">
    <source>
        <dbReference type="Pfam" id="PF13976"/>
    </source>
</evidence>
<evidence type="ECO:0000313" key="3">
    <source>
        <dbReference type="Proteomes" id="UP001151760"/>
    </source>
</evidence>
<feature type="domain" description="GAG-pre-integrase" evidence="1">
    <location>
        <begin position="478"/>
        <end position="550"/>
    </location>
</feature>
<reference evidence="2" key="2">
    <citation type="submission" date="2022-01" db="EMBL/GenBank/DDBJ databases">
        <authorList>
            <person name="Yamashiro T."/>
            <person name="Shiraishi A."/>
            <person name="Satake H."/>
            <person name="Nakayama K."/>
        </authorList>
    </citation>
    <scope>NUCLEOTIDE SEQUENCE</scope>
</reference>
<dbReference type="InterPro" id="IPR025724">
    <property type="entry name" value="GAG-pre-integrase_dom"/>
</dbReference>